<evidence type="ECO:0000313" key="2">
    <source>
        <dbReference type="EMBL" id="CAD7254341.1"/>
    </source>
</evidence>
<reference evidence="2" key="1">
    <citation type="submission" date="2020-11" db="EMBL/GenBank/DDBJ databases">
        <authorList>
            <person name="Tran Van P."/>
        </authorList>
    </citation>
    <scope>NUCLEOTIDE SEQUENCE</scope>
</reference>
<feature type="compositionally biased region" description="Low complexity" evidence="1">
    <location>
        <begin position="53"/>
        <end position="83"/>
    </location>
</feature>
<dbReference type="EMBL" id="LR908647">
    <property type="protein sequence ID" value="CAD7254341.1"/>
    <property type="molecule type" value="Genomic_DNA"/>
</dbReference>
<protein>
    <submittedName>
        <fullName evidence="2">Uncharacterized protein</fullName>
    </submittedName>
</protein>
<name>A0A7R9AHR2_9CRUS</name>
<evidence type="ECO:0000256" key="1">
    <source>
        <dbReference type="SAM" id="MobiDB-lite"/>
    </source>
</evidence>
<organism evidence="2">
    <name type="scientific">Darwinula stevensoni</name>
    <dbReference type="NCBI Taxonomy" id="69355"/>
    <lineage>
        <taxon>Eukaryota</taxon>
        <taxon>Metazoa</taxon>
        <taxon>Ecdysozoa</taxon>
        <taxon>Arthropoda</taxon>
        <taxon>Crustacea</taxon>
        <taxon>Oligostraca</taxon>
        <taxon>Ostracoda</taxon>
        <taxon>Podocopa</taxon>
        <taxon>Podocopida</taxon>
        <taxon>Darwinulocopina</taxon>
        <taxon>Darwinuloidea</taxon>
        <taxon>Darwinulidae</taxon>
        <taxon>Darwinula</taxon>
    </lineage>
</organism>
<evidence type="ECO:0000313" key="3">
    <source>
        <dbReference type="Proteomes" id="UP000677054"/>
    </source>
</evidence>
<sequence>METYPRLVLLALFGARTDVFPLDVTGSVRGRESSSDAMASTPTAGEALTLPDHTLSPISTSSHPTSTVTHPTSPATHPTSPVTRSQPRPTSLPIANPWRPAEPGMSASSLPLVCEEPTLESLPTDASTDRSLSTLVSSFEHAPQQDVERKRPEAGSVVKRSRKVLDAERVQRRTSYLKATAHVSDAESDDNDDQTGKSDLKK</sequence>
<accession>A0A7R9AHR2</accession>
<feature type="region of interest" description="Disordered" evidence="1">
    <location>
        <begin position="139"/>
        <end position="202"/>
    </location>
</feature>
<dbReference type="Proteomes" id="UP000677054">
    <property type="component" value="Unassembled WGS sequence"/>
</dbReference>
<gene>
    <name evidence="2" type="ORF">DSTB1V02_LOCUS14087</name>
</gene>
<proteinExistence type="predicted"/>
<dbReference type="AlphaFoldDB" id="A0A7R9AHR2"/>
<keyword evidence="3" id="KW-1185">Reference proteome</keyword>
<dbReference type="EMBL" id="CAJPEV010009129">
    <property type="protein sequence ID" value="CAG0905557.1"/>
    <property type="molecule type" value="Genomic_DNA"/>
</dbReference>
<feature type="region of interest" description="Disordered" evidence="1">
    <location>
        <begin position="28"/>
        <end position="106"/>
    </location>
</feature>